<protein>
    <submittedName>
        <fullName evidence="1">Uncharacterized protein</fullName>
    </submittedName>
</protein>
<sequence>MDEKKVYAVYVDLLKLHKEFYEKTPFSNEKEEFIQKINLINASHNSYFCYLMCDALRKWFVKKFSGVKYEELGKYYSELWHFHKEYLSVTENEEAWEKIVKAADIFTRRYRLEACDDMVLAIVTDLDRQAKQK</sequence>
<dbReference type="Proteomes" id="UP000515789">
    <property type="component" value="Chromosome"/>
</dbReference>
<proteinExistence type="predicted"/>
<accession>A0A7G5N1E3</accession>
<dbReference type="GeneID" id="75053836"/>
<name>A0A7G5N1E3_9FIRM</name>
<evidence type="ECO:0000313" key="2">
    <source>
        <dbReference type="Proteomes" id="UP000515789"/>
    </source>
</evidence>
<gene>
    <name evidence="1" type="ORF">E5259_25620</name>
</gene>
<dbReference type="RefSeq" id="WP_018596620.1">
    <property type="nucleotide sequence ID" value="NZ_CABLBP010000031.1"/>
</dbReference>
<dbReference type="AlphaFoldDB" id="A0A7G5N1E3"/>
<organism evidence="1 2">
    <name type="scientific">Blautia producta</name>
    <dbReference type="NCBI Taxonomy" id="33035"/>
    <lineage>
        <taxon>Bacteria</taxon>
        <taxon>Bacillati</taxon>
        <taxon>Bacillota</taxon>
        <taxon>Clostridia</taxon>
        <taxon>Lachnospirales</taxon>
        <taxon>Lachnospiraceae</taxon>
        <taxon>Blautia</taxon>
    </lineage>
</organism>
<reference evidence="1 2" key="1">
    <citation type="submission" date="2019-04" db="EMBL/GenBank/DDBJ databases">
        <authorList>
            <person name="Schori C."/>
            <person name="Ahrens C."/>
        </authorList>
    </citation>
    <scope>NUCLEOTIDE SEQUENCE [LARGE SCALE GENOMIC DNA]</scope>
    <source>
        <strain evidence="1 2">DSM 2950</strain>
    </source>
</reference>
<dbReference type="EMBL" id="CP039126">
    <property type="protein sequence ID" value="QMW80686.1"/>
    <property type="molecule type" value="Genomic_DNA"/>
</dbReference>
<evidence type="ECO:0000313" key="1">
    <source>
        <dbReference type="EMBL" id="QMW80686.1"/>
    </source>
</evidence>